<feature type="domain" description="GP-PDE" evidence="3">
    <location>
        <begin position="315"/>
        <end position="621"/>
    </location>
</feature>
<dbReference type="Pfam" id="PF25329">
    <property type="entry name" value="C2_GDE1"/>
    <property type="match status" value="1"/>
</dbReference>
<dbReference type="PANTHER" id="PTHR22958">
    <property type="entry name" value="GLYCEROPHOSPHORYL DIESTER PHOSPHODIESTERASE"/>
    <property type="match status" value="1"/>
</dbReference>
<dbReference type="Pfam" id="PF00686">
    <property type="entry name" value="CBM_20"/>
    <property type="match status" value="1"/>
</dbReference>
<dbReference type="SUPFAM" id="SSF49452">
    <property type="entry name" value="Starch-binding domain-like"/>
    <property type="match status" value="1"/>
</dbReference>
<name>A0A7I8W5D1_9ANNE</name>
<dbReference type="InterPro" id="IPR051578">
    <property type="entry name" value="GDPD"/>
</dbReference>
<dbReference type="Gene3D" id="2.60.40.10">
    <property type="entry name" value="Immunoglobulins"/>
    <property type="match status" value="1"/>
</dbReference>
<evidence type="ECO:0000313" key="5">
    <source>
        <dbReference type="Proteomes" id="UP000549394"/>
    </source>
</evidence>
<evidence type="ECO:0000313" key="4">
    <source>
        <dbReference type="EMBL" id="CAD5123309.1"/>
    </source>
</evidence>
<keyword evidence="1" id="KW-0378">Hydrolase</keyword>
<keyword evidence="5" id="KW-1185">Reference proteome</keyword>
<dbReference type="FunFam" id="3.20.20.190:FF:000032">
    <property type="entry name" value="Glycerophosphoryl diester phosphodiesterase, putative"/>
    <property type="match status" value="1"/>
</dbReference>
<dbReference type="GO" id="GO:0047389">
    <property type="term" value="F:glycerophosphocholine phosphodiesterase activity"/>
    <property type="evidence" value="ECO:0007669"/>
    <property type="project" value="TreeGrafter"/>
</dbReference>
<dbReference type="Gene3D" id="3.20.20.190">
    <property type="entry name" value="Phosphatidylinositol (PI) phosphodiesterase"/>
    <property type="match status" value="1"/>
</dbReference>
<dbReference type="GO" id="GO:0046475">
    <property type="term" value="P:glycerophospholipid catabolic process"/>
    <property type="evidence" value="ECO:0007669"/>
    <property type="project" value="TreeGrafter"/>
</dbReference>
<protein>
    <submittedName>
        <fullName evidence="4">DgyrCDS11665</fullName>
    </submittedName>
</protein>
<dbReference type="PROSITE" id="PS51704">
    <property type="entry name" value="GP_PDE"/>
    <property type="match status" value="1"/>
</dbReference>
<reference evidence="4 5" key="1">
    <citation type="submission" date="2020-08" db="EMBL/GenBank/DDBJ databases">
        <authorList>
            <person name="Hejnol A."/>
        </authorList>
    </citation>
    <scope>NUCLEOTIDE SEQUENCE [LARGE SCALE GENOMIC DNA]</scope>
</reference>
<dbReference type="EMBL" id="CAJFCJ010000019">
    <property type="protein sequence ID" value="CAD5123309.1"/>
    <property type="molecule type" value="Genomic_DNA"/>
</dbReference>
<dbReference type="InterPro" id="IPR030395">
    <property type="entry name" value="GP_PDE_dom"/>
</dbReference>
<accession>A0A7I8W5D1</accession>
<dbReference type="PROSITE" id="PS51166">
    <property type="entry name" value="CBM20"/>
    <property type="match status" value="1"/>
</dbReference>
<evidence type="ECO:0000256" key="1">
    <source>
        <dbReference type="ARBA" id="ARBA00022801"/>
    </source>
</evidence>
<dbReference type="OrthoDB" id="1058301at2759"/>
<organism evidence="4 5">
    <name type="scientific">Dimorphilus gyrociliatus</name>
    <dbReference type="NCBI Taxonomy" id="2664684"/>
    <lineage>
        <taxon>Eukaryota</taxon>
        <taxon>Metazoa</taxon>
        <taxon>Spiralia</taxon>
        <taxon>Lophotrochozoa</taxon>
        <taxon>Annelida</taxon>
        <taxon>Polychaeta</taxon>
        <taxon>Polychaeta incertae sedis</taxon>
        <taxon>Dinophilidae</taxon>
        <taxon>Dimorphilus</taxon>
    </lineage>
</organism>
<dbReference type="InterPro" id="IPR057506">
    <property type="entry name" value="C2_GPCPD1"/>
</dbReference>
<dbReference type="GO" id="GO:2001070">
    <property type="term" value="F:starch binding"/>
    <property type="evidence" value="ECO:0007669"/>
    <property type="project" value="InterPro"/>
</dbReference>
<dbReference type="InterPro" id="IPR013784">
    <property type="entry name" value="Carb-bd-like_fold"/>
</dbReference>
<dbReference type="PROSITE" id="PS50007">
    <property type="entry name" value="PIPLC_X_DOMAIN"/>
    <property type="match status" value="1"/>
</dbReference>
<dbReference type="Pfam" id="PF03009">
    <property type="entry name" value="GDPD"/>
    <property type="match status" value="1"/>
</dbReference>
<comment type="caution">
    <text evidence="4">The sequence shown here is derived from an EMBL/GenBank/DDBJ whole genome shotgun (WGS) entry which is preliminary data.</text>
</comment>
<dbReference type="SUPFAM" id="SSF51695">
    <property type="entry name" value="PLC-like phosphodiesterases"/>
    <property type="match status" value="1"/>
</dbReference>
<dbReference type="AlphaFoldDB" id="A0A7I8W5D1"/>
<dbReference type="InterPro" id="IPR002044">
    <property type="entry name" value="CBM20"/>
</dbReference>
<dbReference type="InterPro" id="IPR017946">
    <property type="entry name" value="PLC-like_Pdiesterase_TIM-brl"/>
</dbReference>
<dbReference type="SMART" id="SM01065">
    <property type="entry name" value="CBM_2"/>
    <property type="match status" value="1"/>
</dbReference>
<dbReference type="PANTHER" id="PTHR22958:SF1">
    <property type="entry name" value="GLYCEROPHOSPHOCHOLINE PHOSPHODIESTERASE GPCPD1"/>
    <property type="match status" value="1"/>
</dbReference>
<dbReference type="Proteomes" id="UP000549394">
    <property type="component" value="Unassembled WGS sequence"/>
</dbReference>
<gene>
    <name evidence="4" type="ORF">DGYR_LOCUS10996</name>
</gene>
<dbReference type="InterPro" id="IPR013783">
    <property type="entry name" value="Ig-like_fold"/>
</dbReference>
<proteinExistence type="predicted"/>
<evidence type="ECO:0000259" key="3">
    <source>
        <dbReference type="PROSITE" id="PS51704"/>
    </source>
</evidence>
<evidence type="ECO:0000259" key="2">
    <source>
        <dbReference type="PROSITE" id="PS51166"/>
    </source>
</evidence>
<feature type="domain" description="CBM20" evidence="2">
    <location>
        <begin position="1"/>
        <end position="119"/>
    </location>
</feature>
<sequence>MTTKVTFSVIADLSAQEHVCISGNIPELGNWNPDKCLTMIESKDKQDDKSIWTISIDICQENDNCEIFYKYIIAEKCKLSASMNNECQYILKYETHLTPRLLNLKEYIAIGGHVDKFGVKDGLYNVDKGWLNGQTEIQLHLLKDSLIFFNKIDTNRKFSIKCIPSLLKDEIVNLSDLSDQTAEISTKMHSVTISTLNEKNVQPKPQKKFGALLQNDPITFRTQSFNPEYVGFNFIIYCHLNHANENDIPTLIGSANLLPVTNCKTSDQLSIPVLNEQHRIIGQLHVEILIIKPLKENLCTFEISYAKHWKDSRAPLDVGHRGLGATYCKELSSAKENTLASLAEAGSHGADFVEFDVQLSKDKIPIVYHDFTVCIDLKKEKVYNKDCMDGNELEIFEVPISDLTLEQMDTLRIYHASSKKTKFYSSSIVNESGLDNHHRPFPTLKSCFESLDEDLGFNIEIKYCMRIITGELEENLRDLMDRNEYVDIILKEVLSYGKNRRIIFSCFDPNICCMLKLKQNKYPVLFLSQGITEKYPAYMDPRCWTTKNSSLYCEAENFLGINAHAEELLRNPDIIKFAKECGLIVFCWGDDNNDKKNIEFLKKNGVDGVIYDGINKINCKMENKFKLECKGK</sequence>